<dbReference type="Gene3D" id="3.30.1460.30">
    <property type="entry name" value="YgaC/TfoX-N like chaperone"/>
    <property type="match status" value="1"/>
</dbReference>
<evidence type="ECO:0000313" key="2">
    <source>
        <dbReference type="EMBL" id="MDN4610074.1"/>
    </source>
</evidence>
<reference evidence="2" key="1">
    <citation type="submission" date="2023-06" db="EMBL/GenBank/DDBJ databases">
        <title>MT1 and MT2 Draft Genomes of Novel Species.</title>
        <authorList>
            <person name="Venkateswaran K."/>
        </authorList>
    </citation>
    <scope>NUCLEOTIDE SEQUENCE</scope>
    <source>
        <strain evidence="2">IIF3SC-B10</strain>
    </source>
</reference>
<dbReference type="Proteomes" id="UP001174209">
    <property type="component" value="Unassembled WGS sequence"/>
</dbReference>
<dbReference type="EMBL" id="JAROCG010000001">
    <property type="protein sequence ID" value="MDN4610074.1"/>
    <property type="molecule type" value="Genomic_DNA"/>
</dbReference>
<gene>
    <name evidence="2" type="ORF">P5G52_04260</name>
</gene>
<evidence type="ECO:0000313" key="3">
    <source>
        <dbReference type="Proteomes" id="UP001174209"/>
    </source>
</evidence>
<feature type="domain" description="TfoX N-terminal" evidence="1">
    <location>
        <begin position="35"/>
        <end position="108"/>
    </location>
</feature>
<sequence length="132" mass="14042">MNDDEAADRRAQRAEAGVRLDRLVGGLLDHAGVGRTTMFGSAAISLNGKLFALLDREGRLMVKVPAERAAALVAQGAAVPARIGRGTAREWVGIAPEESGTEDQDREWTEFLLEAYDYAVQLQADSAGAASD</sequence>
<evidence type="ECO:0000259" key="1">
    <source>
        <dbReference type="Pfam" id="PF04993"/>
    </source>
</evidence>
<dbReference type="Pfam" id="PF04993">
    <property type="entry name" value="TfoX_N"/>
    <property type="match status" value="1"/>
</dbReference>
<organism evidence="2 3">
    <name type="scientific">Arthrobacter burdickii</name>
    <dbReference type="NCBI Taxonomy" id="3035920"/>
    <lineage>
        <taxon>Bacteria</taxon>
        <taxon>Bacillati</taxon>
        <taxon>Actinomycetota</taxon>
        <taxon>Actinomycetes</taxon>
        <taxon>Micrococcales</taxon>
        <taxon>Micrococcaceae</taxon>
        <taxon>Arthrobacter</taxon>
    </lineage>
</organism>
<accession>A0ABT8JY37</accession>
<keyword evidence="3" id="KW-1185">Reference proteome</keyword>
<dbReference type="SUPFAM" id="SSF159894">
    <property type="entry name" value="YgaC/TfoX-N like"/>
    <property type="match status" value="1"/>
</dbReference>
<comment type="caution">
    <text evidence="2">The sequence shown here is derived from an EMBL/GenBank/DDBJ whole genome shotgun (WGS) entry which is preliminary data.</text>
</comment>
<name>A0ABT8JY37_9MICC</name>
<proteinExistence type="predicted"/>
<dbReference type="RefSeq" id="WP_301224985.1">
    <property type="nucleotide sequence ID" value="NZ_JAROCG010000001.1"/>
</dbReference>
<dbReference type="InterPro" id="IPR007076">
    <property type="entry name" value="TfoX_N"/>
</dbReference>
<protein>
    <submittedName>
        <fullName evidence="2">TfoX/Sxy family protein</fullName>
    </submittedName>
</protein>